<keyword evidence="6 7" id="KW-0472">Membrane</keyword>
<comment type="similarity">
    <text evidence="7">Belongs to the binding-protein-dependent transport system permease family.</text>
</comment>
<dbReference type="Gene3D" id="1.10.3720.10">
    <property type="entry name" value="MetI-like"/>
    <property type="match status" value="1"/>
</dbReference>
<evidence type="ECO:0000256" key="6">
    <source>
        <dbReference type="ARBA" id="ARBA00023136"/>
    </source>
</evidence>
<feature type="transmembrane region" description="Helical" evidence="7">
    <location>
        <begin position="101"/>
        <end position="117"/>
    </location>
</feature>
<keyword evidence="5 7" id="KW-1133">Transmembrane helix</keyword>
<evidence type="ECO:0000313" key="9">
    <source>
        <dbReference type="EMBL" id="CUP27645.1"/>
    </source>
</evidence>
<evidence type="ECO:0000256" key="5">
    <source>
        <dbReference type="ARBA" id="ARBA00022989"/>
    </source>
</evidence>
<keyword evidence="2 7" id="KW-0813">Transport</keyword>
<evidence type="ECO:0000256" key="4">
    <source>
        <dbReference type="ARBA" id="ARBA00022692"/>
    </source>
</evidence>
<dbReference type="EMBL" id="CYZE01000023">
    <property type="protein sequence ID" value="CUP27645.1"/>
    <property type="molecule type" value="Genomic_DNA"/>
</dbReference>
<protein>
    <submittedName>
        <fullName evidence="9">Sugar ABC transporter permease</fullName>
    </submittedName>
</protein>
<feature type="domain" description="ABC transmembrane type-1" evidence="8">
    <location>
        <begin position="69"/>
        <end position="260"/>
    </location>
</feature>
<dbReference type="InterPro" id="IPR035906">
    <property type="entry name" value="MetI-like_sf"/>
</dbReference>
<dbReference type="Pfam" id="PF00528">
    <property type="entry name" value="BPD_transp_1"/>
    <property type="match status" value="1"/>
</dbReference>
<dbReference type="PANTHER" id="PTHR43744:SF12">
    <property type="entry name" value="ABC TRANSPORTER PERMEASE PROTEIN MG189-RELATED"/>
    <property type="match status" value="1"/>
</dbReference>
<dbReference type="GO" id="GO:0005886">
    <property type="term" value="C:plasma membrane"/>
    <property type="evidence" value="ECO:0007669"/>
    <property type="project" value="UniProtKB-SubCell"/>
</dbReference>
<feature type="transmembrane region" description="Helical" evidence="7">
    <location>
        <begin position="137"/>
        <end position="160"/>
    </location>
</feature>
<evidence type="ECO:0000256" key="2">
    <source>
        <dbReference type="ARBA" id="ARBA00022448"/>
    </source>
</evidence>
<proteinExistence type="inferred from homology"/>
<accession>A0A174M0W3</accession>
<sequence length="275" mass="31060">MSILRKYSIGKNVILLFAAAIMLSPFYISFVYSMKTREQITFTGLKFPSEFHLENFSQAVEASNFYVVLKNSVITTVPTVLLLIIICPMAAYVLARNTGKAYNIIYSLFLTALLIPYQSVMLPQYMNLKQAGLLNTYMGAVMVRAAFNISFNILLFTSFVKTVPIELEEAAMIDGAGMIKTFFRIVFPLLKSVLCTAVIINALFSWNDFTITLNILMKEEMKTIPLMLYRFFGEYNVELNLAFAAFSLSMIPILILYFLLQRYIVEGVMSGAVKG</sequence>
<feature type="transmembrane region" description="Helical" evidence="7">
    <location>
        <begin position="181"/>
        <end position="204"/>
    </location>
</feature>
<dbReference type="InterPro" id="IPR000515">
    <property type="entry name" value="MetI-like"/>
</dbReference>
<evidence type="ECO:0000256" key="1">
    <source>
        <dbReference type="ARBA" id="ARBA00004651"/>
    </source>
</evidence>
<feature type="transmembrane region" description="Helical" evidence="7">
    <location>
        <begin position="12"/>
        <end position="32"/>
    </location>
</feature>
<organism evidence="9 10">
    <name type="scientific">Hungatella hathewayi</name>
    <dbReference type="NCBI Taxonomy" id="154046"/>
    <lineage>
        <taxon>Bacteria</taxon>
        <taxon>Bacillati</taxon>
        <taxon>Bacillota</taxon>
        <taxon>Clostridia</taxon>
        <taxon>Lachnospirales</taxon>
        <taxon>Lachnospiraceae</taxon>
        <taxon>Hungatella</taxon>
    </lineage>
</organism>
<evidence type="ECO:0000313" key="10">
    <source>
        <dbReference type="Proteomes" id="UP000095651"/>
    </source>
</evidence>
<dbReference type="GO" id="GO:0055085">
    <property type="term" value="P:transmembrane transport"/>
    <property type="evidence" value="ECO:0007669"/>
    <property type="project" value="InterPro"/>
</dbReference>
<dbReference type="PANTHER" id="PTHR43744">
    <property type="entry name" value="ABC TRANSPORTER PERMEASE PROTEIN MG189-RELATED-RELATED"/>
    <property type="match status" value="1"/>
</dbReference>
<dbReference type="CDD" id="cd06261">
    <property type="entry name" value="TM_PBP2"/>
    <property type="match status" value="1"/>
</dbReference>
<keyword evidence="3" id="KW-1003">Cell membrane</keyword>
<gene>
    <name evidence="9" type="primary">ycjP_107</name>
    <name evidence="9" type="ORF">ERS852407_05496</name>
</gene>
<comment type="subcellular location">
    <subcellularLocation>
        <location evidence="1 7">Cell membrane</location>
        <topology evidence="1 7">Multi-pass membrane protein</topology>
    </subcellularLocation>
</comment>
<evidence type="ECO:0000256" key="7">
    <source>
        <dbReference type="RuleBase" id="RU363032"/>
    </source>
</evidence>
<dbReference type="Proteomes" id="UP000095651">
    <property type="component" value="Unassembled WGS sequence"/>
</dbReference>
<name>A0A174M0W3_9FIRM</name>
<reference evidence="9 10" key="1">
    <citation type="submission" date="2015-09" db="EMBL/GenBank/DDBJ databases">
        <authorList>
            <consortium name="Pathogen Informatics"/>
        </authorList>
    </citation>
    <scope>NUCLEOTIDE SEQUENCE [LARGE SCALE GENOMIC DNA]</scope>
    <source>
        <strain evidence="9 10">2789STDY5608850</strain>
    </source>
</reference>
<feature type="transmembrane region" description="Helical" evidence="7">
    <location>
        <begin position="73"/>
        <end position="94"/>
    </location>
</feature>
<feature type="transmembrane region" description="Helical" evidence="7">
    <location>
        <begin position="241"/>
        <end position="260"/>
    </location>
</feature>
<evidence type="ECO:0000256" key="3">
    <source>
        <dbReference type="ARBA" id="ARBA00022475"/>
    </source>
</evidence>
<evidence type="ECO:0000259" key="8">
    <source>
        <dbReference type="PROSITE" id="PS50928"/>
    </source>
</evidence>
<dbReference type="SUPFAM" id="SSF161098">
    <property type="entry name" value="MetI-like"/>
    <property type="match status" value="1"/>
</dbReference>
<dbReference type="AlphaFoldDB" id="A0A174M0W3"/>
<keyword evidence="4 7" id="KW-0812">Transmembrane</keyword>
<dbReference type="PROSITE" id="PS50928">
    <property type="entry name" value="ABC_TM1"/>
    <property type="match status" value="1"/>
</dbReference>
<dbReference type="RefSeq" id="WP_055660040.1">
    <property type="nucleotide sequence ID" value="NZ_CABIXC010000023.1"/>
</dbReference>